<evidence type="ECO:0000313" key="1">
    <source>
        <dbReference type="EMBL" id="GGL20595.1"/>
    </source>
</evidence>
<protein>
    <submittedName>
        <fullName evidence="1">Uncharacterized protein</fullName>
    </submittedName>
</protein>
<name>A0ABQ2FRS7_9DEIO</name>
<keyword evidence="2" id="KW-1185">Reference proteome</keyword>
<evidence type="ECO:0000313" key="2">
    <source>
        <dbReference type="Proteomes" id="UP000604341"/>
    </source>
</evidence>
<gene>
    <name evidence="1" type="ORF">GCM10010844_44270</name>
</gene>
<comment type="caution">
    <text evidence="1">The sequence shown here is derived from an EMBL/GenBank/DDBJ whole genome shotgun (WGS) entry which is preliminary data.</text>
</comment>
<organism evidence="1 2">
    <name type="scientific">Deinococcus radiotolerans</name>
    <dbReference type="NCBI Taxonomy" id="1309407"/>
    <lineage>
        <taxon>Bacteria</taxon>
        <taxon>Thermotogati</taxon>
        <taxon>Deinococcota</taxon>
        <taxon>Deinococci</taxon>
        <taxon>Deinococcales</taxon>
        <taxon>Deinococcaceae</taxon>
        <taxon>Deinococcus</taxon>
    </lineage>
</organism>
<dbReference type="Proteomes" id="UP000604341">
    <property type="component" value="Unassembled WGS sequence"/>
</dbReference>
<proteinExistence type="predicted"/>
<reference evidence="2" key="1">
    <citation type="journal article" date="2019" name="Int. J. Syst. Evol. Microbiol.">
        <title>The Global Catalogue of Microorganisms (GCM) 10K type strain sequencing project: providing services to taxonomists for standard genome sequencing and annotation.</title>
        <authorList>
            <consortium name="The Broad Institute Genomics Platform"/>
            <consortium name="The Broad Institute Genome Sequencing Center for Infectious Disease"/>
            <person name="Wu L."/>
            <person name="Ma J."/>
        </authorList>
    </citation>
    <scope>NUCLEOTIDE SEQUENCE [LARGE SCALE GENOMIC DNA]</scope>
    <source>
        <strain evidence="2">JCM 19173</strain>
    </source>
</reference>
<accession>A0ABQ2FRS7</accession>
<sequence>MPNFQPDIDLLDLAERLHEAAGYFVGGFVCIERRHRPWRIMLLTGVDSATLTTKGGFTYDRDTGMPLFDAHDTVLHPLTQERLEPEDRTEAR</sequence>
<dbReference type="EMBL" id="BMPE01000045">
    <property type="protein sequence ID" value="GGL20595.1"/>
    <property type="molecule type" value="Genomic_DNA"/>
</dbReference>